<organism evidence="2 3">
    <name type="scientific">Marinimicrococcus flavescens</name>
    <dbReference type="NCBI Taxonomy" id="3031815"/>
    <lineage>
        <taxon>Bacteria</taxon>
        <taxon>Pseudomonadati</taxon>
        <taxon>Pseudomonadota</taxon>
        <taxon>Alphaproteobacteria</taxon>
        <taxon>Geminicoccales</taxon>
        <taxon>Geminicoccaceae</taxon>
        <taxon>Marinimicrococcus</taxon>
    </lineage>
</organism>
<evidence type="ECO:0000313" key="2">
    <source>
        <dbReference type="EMBL" id="MDF1585623.1"/>
    </source>
</evidence>
<dbReference type="RefSeq" id="WP_327788043.1">
    <property type="nucleotide sequence ID" value="NZ_JARGEQ010000027.1"/>
</dbReference>
<keyword evidence="1" id="KW-0472">Membrane</keyword>
<feature type="transmembrane region" description="Helical" evidence="1">
    <location>
        <begin position="6"/>
        <end position="24"/>
    </location>
</feature>
<sequence length="59" mass="6428">MTMDLLDVALVSAFFVAFLLYGRLSYRQGVLDRDSAPESAKVRKILQAAPPAGELHHAA</sequence>
<evidence type="ECO:0000313" key="3">
    <source>
        <dbReference type="Proteomes" id="UP001301140"/>
    </source>
</evidence>
<reference evidence="2 3" key="1">
    <citation type="submission" date="2023-03" db="EMBL/GenBank/DDBJ databases">
        <title>YIM 152171 draft genome.</title>
        <authorList>
            <person name="Yang Z."/>
        </authorList>
    </citation>
    <scope>NUCLEOTIDE SEQUENCE [LARGE SCALE GENOMIC DNA]</scope>
    <source>
        <strain evidence="2 3">YIM 152171</strain>
    </source>
</reference>
<gene>
    <name evidence="2" type="ORF">PZ740_04375</name>
</gene>
<dbReference type="EMBL" id="JARGEQ010000027">
    <property type="protein sequence ID" value="MDF1585623.1"/>
    <property type="molecule type" value="Genomic_DNA"/>
</dbReference>
<comment type="caution">
    <text evidence="2">The sequence shown here is derived from an EMBL/GenBank/DDBJ whole genome shotgun (WGS) entry which is preliminary data.</text>
</comment>
<proteinExistence type="predicted"/>
<name>A0AAP3V0C2_9PROT</name>
<accession>A0AAP3V0C2</accession>
<evidence type="ECO:0000256" key="1">
    <source>
        <dbReference type="SAM" id="Phobius"/>
    </source>
</evidence>
<keyword evidence="1" id="KW-1133">Transmembrane helix</keyword>
<dbReference type="Proteomes" id="UP001301140">
    <property type="component" value="Unassembled WGS sequence"/>
</dbReference>
<keyword evidence="1" id="KW-0812">Transmembrane</keyword>
<keyword evidence="3" id="KW-1185">Reference proteome</keyword>
<dbReference type="AlphaFoldDB" id="A0AAP3V0C2"/>
<protein>
    <submittedName>
        <fullName evidence="2">Uncharacterized protein</fullName>
    </submittedName>
</protein>